<keyword evidence="1" id="KW-0812">Transmembrane</keyword>
<gene>
    <name evidence="2" type="ORF">BJ971_003089</name>
</gene>
<evidence type="ECO:0000313" key="3">
    <source>
        <dbReference type="Proteomes" id="UP000578112"/>
    </source>
</evidence>
<dbReference type="AlphaFoldDB" id="A0A7W7MPX3"/>
<evidence type="ECO:0008006" key="4">
    <source>
        <dbReference type="Google" id="ProtNLM"/>
    </source>
</evidence>
<keyword evidence="1" id="KW-0472">Membrane</keyword>
<reference evidence="2 3" key="1">
    <citation type="submission" date="2020-08" db="EMBL/GenBank/DDBJ databases">
        <title>Sequencing the genomes of 1000 actinobacteria strains.</title>
        <authorList>
            <person name="Klenk H.-P."/>
        </authorList>
    </citation>
    <scope>NUCLEOTIDE SEQUENCE [LARGE SCALE GENOMIC DNA]</scope>
    <source>
        <strain evidence="2 3">DSM 43149</strain>
    </source>
</reference>
<evidence type="ECO:0000256" key="1">
    <source>
        <dbReference type="SAM" id="Phobius"/>
    </source>
</evidence>
<feature type="transmembrane region" description="Helical" evidence="1">
    <location>
        <begin position="88"/>
        <end position="108"/>
    </location>
</feature>
<dbReference type="RefSeq" id="WP_184993701.1">
    <property type="nucleotide sequence ID" value="NZ_BOMK01000012.1"/>
</dbReference>
<proteinExistence type="predicted"/>
<feature type="transmembrane region" description="Helical" evidence="1">
    <location>
        <begin position="29"/>
        <end position="49"/>
    </location>
</feature>
<feature type="transmembrane region" description="Helical" evidence="1">
    <location>
        <begin position="61"/>
        <end position="82"/>
    </location>
</feature>
<dbReference type="Proteomes" id="UP000578112">
    <property type="component" value="Unassembled WGS sequence"/>
</dbReference>
<protein>
    <recommendedName>
        <fullName evidence="4">DUF1616 domain-containing protein</fullName>
    </recommendedName>
</protein>
<comment type="caution">
    <text evidence="2">The sequence shown here is derived from an EMBL/GenBank/DDBJ whole genome shotgun (WGS) entry which is preliminary data.</text>
</comment>
<name>A0A7W7MPX3_9ACTN</name>
<accession>A0A7W7MPX3</accession>
<dbReference type="EMBL" id="JACHNH010000001">
    <property type="protein sequence ID" value="MBB4762533.1"/>
    <property type="molecule type" value="Genomic_DNA"/>
</dbReference>
<organism evidence="2 3">
    <name type="scientific">Actinoplanes digitatis</name>
    <dbReference type="NCBI Taxonomy" id="1868"/>
    <lineage>
        <taxon>Bacteria</taxon>
        <taxon>Bacillati</taxon>
        <taxon>Actinomycetota</taxon>
        <taxon>Actinomycetes</taxon>
        <taxon>Micromonosporales</taxon>
        <taxon>Micromonosporaceae</taxon>
        <taxon>Actinoplanes</taxon>
    </lineage>
</organism>
<sequence>MNALLGRVVAALTVASVAAVLLGPEVAAIAGGLLLAFVLPGLALLGAVFSRRDLTAVERIVLTPALSMGVLILAGLAIHVVGLRIDRASWAVATGGVTLVALAVAWLAPRRAPEPPAVPAAPAAPAAPARAGAGGAAARAPHGLGQDATVVISIAEVEEALDAAEQEKAGRRRLVRQLLPLALVVLVLGGAGWLSFETSRTTHDTTVTALWAGPSGPVDRAGNRTVQVSAKGLLPEDEPYTLRVLSAPGKVVLTRTLAVAADGTWTEALRLPGAQRMTVNLYRVADDTAYRTLYLSAVD</sequence>
<evidence type="ECO:0000313" key="2">
    <source>
        <dbReference type="EMBL" id="MBB4762533.1"/>
    </source>
</evidence>
<keyword evidence="1" id="KW-1133">Transmembrane helix</keyword>
<feature type="transmembrane region" description="Helical" evidence="1">
    <location>
        <begin position="178"/>
        <end position="196"/>
    </location>
</feature>
<keyword evidence="3" id="KW-1185">Reference proteome</keyword>